<gene>
    <name evidence="1" type="ORF">LCGC14_1322400</name>
</gene>
<sequence>MSTYRGHEIRQRQERWYYTDTGQLVALNVERACGHCGEANTPAGHDACLGTIDGAINACCGHGIDSAAYVQFADGTVIRGAAARQIQP</sequence>
<dbReference type="AlphaFoldDB" id="A0A0F9NLF7"/>
<comment type="caution">
    <text evidence="1">The sequence shown here is derived from an EMBL/GenBank/DDBJ whole genome shotgun (WGS) entry which is preliminary data.</text>
</comment>
<evidence type="ECO:0000313" key="1">
    <source>
        <dbReference type="EMBL" id="KKM82157.1"/>
    </source>
</evidence>
<accession>A0A0F9NLF7</accession>
<organism evidence="1">
    <name type="scientific">marine sediment metagenome</name>
    <dbReference type="NCBI Taxonomy" id="412755"/>
    <lineage>
        <taxon>unclassified sequences</taxon>
        <taxon>metagenomes</taxon>
        <taxon>ecological metagenomes</taxon>
    </lineage>
</organism>
<reference evidence="1" key="1">
    <citation type="journal article" date="2015" name="Nature">
        <title>Complex archaea that bridge the gap between prokaryotes and eukaryotes.</title>
        <authorList>
            <person name="Spang A."/>
            <person name="Saw J.H."/>
            <person name="Jorgensen S.L."/>
            <person name="Zaremba-Niedzwiedzka K."/>
            <person name="Martijn J."/>
            <person name="Lind A.E."/>
            <person name="van Eijk R."/>
            <person name="Schleper C."/>
            <person name="Guy L."/>
            <person name="Ettema T.J."/>
        </authorList>
    </citation>
    <scope>NUCLEOTIDE SEQUENCE</scope>
</reference>
<dbReference type="EMBL" id="LAZR01007907">
    <property type="protein sequence ID" value="KKM82157.1"/>
    <property type="molecule type" value="Genomic_DNA"/>
</dbReference>
<proteinExistence type="predicted"/>
<name>A0A0F9NLF7_9ZZZZ</name>
<protein>
    <submittedName>
        <fullName evidence="1">Uncharacterized protein</fullName>
    </submittedName>
</protein>